<dbReference type="EMBL" id="AK441270">
    <property type="protein sequence ID" value="BAN65064.1"/>
    <property type="molecule type" value="mRNA"/>
</dbReference>
<dbReference type="AlphaFoldDB" id="S6BFZ9"/>
<evidence type="ECO:0000256" key="1">
    <source>
        <dbReference type="SAM" id="Phobius"/>
    </source>
</evidence>
<keyword evidence="1" id="KW-0472">Membrane</keyword>
<protein>
    <submittedName>
        <fullName evidence="2">Uncharacterized protein</fullName>
    </submittedName>
</protein>
<feature type="transmembrane region" description="Helical" evidence="1">
    <location>
        <begin position="12"/>
        <end position="44"/>
    </location>
</feature>
<keyword evidence="1" id="KW-0812">Transmembrane</keyword>
<name>S6BFZ9_BABBO</name>
<proteinExistence type="evidence at transcript level"/>
<accession>S6BFZ9</accession>
<keyword evidence="1" id="KW-1133">Transmembrane helix</keyword>
<organism evidence="2">
    <name type="scientific">Babesia bovis</name>
    <dbReference type="NCBI Taxonomy" id="5865"/>
    <lineage>
        <taxon>Eukaryota</taxon>
        <taxon>Sar</taxon>
        <taxon>Alveolata</taxon>
        <taxon>Apicomplexa</taxon>
        <taxon>Aconoidasida</taxon>
        <taxon>Piroplasmida</taxon>
        <taxon>Babesiidae</taxon>
        <taxon>Babesia</taxon>
    </lineage>
</organism>
<reference evidence="2" key="1">
    <citation type="journal article" date="2014" name="BMC Genomics">
        <title>The Babesia bovis gene and promoter model: an update from full-length EST analysis.</title>
        <authorList>
            <person name="Yamagishi J."/>
            <person name="Wakaguri H."/>
            <person name="Yokoyama N."/>
            <person name="Yamashita R."/>
            <person name="Suzuki Y."/>
            <person name="Xuan X."/>
            <person name="Igarashi I."/>
        </authorList>
    </citation>
    <scope>NUCLEOTIDE SEQUENCE</scope>
    <source>
        <strain evidence="2">Texas</strain>
    </source>
</reference>
<evidence type="ECO:0000313" key="2">
    <source>
        <dbReference type="EMBL" id="BAN65064.1"/>
    </source>
</evidence>
<sequence length="62" mass="6807">MPIRITQYSLAGSYIVFINALALSTTGLILLANLVTLVIDLYILCDTKNTYLVFILNGCLVI</sequence>